<accession>A8PF18</accession>
<dbReference type="Proteomes" id="UP000001861">
    <property type="component" value="Unassembled WGS sequence"/>
</dbReference>
<dbReference type="GeneID" id="6017556"/>
<keyword evidence="3" id="KW-1185">Reference proteome</keyword>
<feature type="compositionally biased region" description="Acidic residues" evidence="1">
    <location>
        <begin position="28"/>
        <end position="38"/>
    </location>
</feature>
<proteinExistence type="predicted"/>
<dbReference type="EMBL" id="AACS02000008">
    <property type="protein sequence ID" value="EAU80954.1"/>
    <property type="molecule type" value="Genomic_DNA"/>
</dbReference>
<dbReference type="VEuPathDB" id="FungiDB:CC1G_03130"/>
<sequence>MPAAFSLFELLYGILSRDTVENQRMAVEDPDPEAEATECAERSASEPAETAGRPTAPEAPTRGSDSQNFEEWIIRKDNASISSTATVERGWGNGHVFMSGDSQISGNARVTAGHYVAESLEEAEKRWGEEKKRSDRELEALRVKHRARMAALEKARNLE</sequence>
<dbReference type="InParanoid" id="A8PF18"/>
<dbReference type="RefSeq" id="XP_001840901.1">
    <property type="nucleotide sequence ID" value="XM_001840849.1"/>
</dbReference>
<dbReference type="KEGG" id="cci:CC1G_03130"/>
<dbReference type="AlphaFoldDB" id="A8PF18"/>
<protein>
    <submittedName>
        <fullName evidence="2">Uncharacterized protein</fullName>
    </submittedName>
</protein>
<gene>
    <name evidence="2" type="ORF">CC1G_03130</name>
</gene>
<name>A8PF18_COPC7</name>
<organism evidence="2 3">
    <name type="scientific">Coprinopsis cinerea (strain Okayama-7 / 130 / ATCC MYA-4618 / FGSC 9003)</name>
    <name type="common">Inky cap fungus</name>
    <name type="synonym">Hormographiella aspergillata</name>
    <dbReference type="NCBI Taxonomy" id="240176"/>
    <lineage>
        <taxon>Eukaryota</taxon>
        <taxon>Fungi</taxon>
        <taxon>Dikarya</taxon>
        <taxon>Basidiomycota</taxon>
        <taxon>Agaricomycotina</taxon>
        <taxon>Agaricomycetes</taxon>
        <taxon>Agaricomycetidae</taxon>
        <taxon>Agaricales</taxon>
        <taxon>Agaricineae</taxon>
        <taxon>Psathyrellaceae</taxon>
        <taxon>Coprinopsis</taxon>
    </lineage>
</organism>
<comment type="caution">
    <text evidence="2">The sequence shown here is derived from an EMBL/GenBank/DDBJ whole genome shotgun (WGS) entry which is preliminary data.</text>
</comment>
<reference evidence="2 3" key="1">
    <citation type="journal article" date="2010" name="Proc. Natl. Acad. Sci. U.S.A.">
        <title>Insights into evolution of multicellular fungi from the assembled chromosomes of the mushroom Coprinopsis cinerea (Coprinus cinereus).</title>
        <authorList>
            <person name="Stajich J.E."/>
            <person name="Wilke S.K."/>
            <person name="Ahren D."/>
            <person name="Au C.H."/>
            <person name="Birren B.W."/>
            <person name="Borodovsky M."/>
            <person name="Burns C."/>
            <person name="Canback B."/>
            <person name="Casselton L.A."/>
            <person name="Cheng C.K."/>
            <person name="Deng J."/>
            <person name="Dietrich F.S."/>
            <person name="Fargo D.C."/>
            <person name="Farman M.L."/>
            <person name="Gathman A.C."/>
            <person name="Goldberg J."/>
            <person name="Guigo R."/>
            <person name="Hoegger P.J."/>
            <person name="Hooker J.B."/>
            <person name="Huggins A."/>
            <person name="James T.Y."/>
            <person name="Kamada T."/>
            <person name="Kilaru S."/>
            <person name="Kodira C."/>
            <person name="Kues U."/>
            <person name="Kupfer D."/>
            <person name="Kwan H.S."/>
            <person name="Lomsadze A."/>
            <person name="Li W."/>
            <person name="Lilly W.W."/>
            <person name="Ma L.J."/>
            <person name="Mackey A.J."/>
            <person name="Manning G."/>
            <person name="Martin F."/>
            <person name="Muraguchi H."/>
            <person name="Natvig D.O."/>
            <person name="Palmerini H."/>
            <person name="Ramesh M.A."/>
            <person name="Rehmeyer C.J."/>
            <person name="Roe B.A."/>
            <person name="Shenoy N."/>
            <person name="Stanke M."/>
            <person name="Ter-Hovhannisyan V."/>
            <person name="Tunlid A."/>
            <person name="Velagapudi R."/>
            <person name="Vision T.J."/>
            <person name="Zeng Q."/>
            <person name="Zolan M.E."/>
            <person name="Pukkila P.J."/>
        </authorList>
    </citation>
    <scope>NUCLEOTIDE SEQUENCE [LARGE SCALE GENOMIC DNA]</scope>
    <source>
        <strain evidence="3">Okayama-7 / 130 / ATCC MYA-4618 / FGSC 9003</strain>
    </source>
</reference>
<evidence type="ECO:0000256" key="1">
    <source>
        <dbReference type="SAM" id="MobiDB-lite"/>
    </source>
</evidence>
<feature type="region of interest" description="Disordered" evidence="1">
    <location>
        <begin position="23"/>
        <end position="68"/>
    </location>
</feature>
<evidence type="ECO:0000313" key="2">
    <source>
        <dbReference type="EMBL" id="EAU80954.1"/>
    </source>
</evidence>
<evidence type="ECO:0000313" key="3">
    <source>
        <dbReference type="Proteomes" id="UP000001861"/>
    </source>
</evidence>